<comment type="caution">
    <text evidence="1">The sequence shown here is derived from an EMBL/GenBank/DDBJ whole genome shotgun (WGS) entry which is preliminary data.</text>
</comment>
<reference evidence="1 2" key="1">
    <citation type="submission" date="2015-12" db="EMBL/GenBank/DDBJ databases">
        <title>Draft genome sequence of Moniliophthora roreri, the causal agent of frosty pod rot of cacao.</title>
        <authorList>
            <person name="Aime M.C."/>
            <person name="Diaz-Valderrama J.R."/>
            <person name="Kijpornyongpan T."/>
            <person name="Phillips-Mora W."/>
        </authorList>
    </citation>
    <scope>NUCLEOTIDE SEQUENCE [LARGE SCALE GENOMIC DNA]</scope>
    <source>
        <strain evidence="1 2">MCA 2952</strain>
    </source>
</reference>
<dbReference type="EMBL" id="LATX01002431">
    <property type="protein sequence ID" value="KTB29546.1"/>
    <property type="molecule type" value="Genomic_DNA"/>
</dbReference>
<evidence type="ECO:0000313" key="1">
    <source>
        <dbReference type="EMBL" id="KTB29546.1"/>
    </source>
</evidence>
<evidence type="ECO:0000313" key="2">
    <source>
        <dbReference type="Proteomes" id="UP000054988"/>
    </source>
</evidence>
<gene>
    <name evidence="1" type="ORF">WG66_17917</name>
</gene>
<organism evidence="1 2">
    <name type="scientific">Moniliophthora roreri</name>
    <name type="common">Frosty pod rot fungus</name>
    <name type="synonym">Monilia roreri</name>
    <dbReference type="NCBI Taxonomy" id="221103"/>
    <lineage>
        <taxon>Eukaryota</taxon>
        <taxon>Fungi</taxon>
        <taxon>Dikarya</taxon>
        <taxon>Basidiomycota</taxon>
        <taxon>Agaricomycotina</taxon>
        <taxon>Agaricomycetes</taxon>
        <taxon>Agaricomycetidae</taxon>
        <taxon>Agaricales</taxon>
        <taxon>Marasmiineae</taxon>
        <taxon>Marasmiaceae</taxon>
        <taxon>Moniliophthora</taxon>
    </lineage>
</organism>
<proteinExistence type="predicted"/>
<dbReference type="Proteomes" id="UP000054988">
    <property type="component" value="Unassembled WGS sequence"/>
</dbReference>
<sequence length="28" mass="3412">MNYQRRQEQEQYVPALEALKPGHQWLPT</sequence>
<name>A0A0W0EZQ7_MONRR</name>
<dbReference type="AlphaFoldDB" id="A0A0W0EZQ7"/>
<protein>
    <submittedName>
        <fullName evidence="1">Uncharacterized protein</fullName>
    </submittedName>
</protein>
<accession>A0A0W0EZQ7</accession>